<evidence type="ECO:0000256" key="5">
    <source>
        <dbReference type="ARBA" id="ARBA00022475"/>
    </source>
</evidence>
<dbReference type="EMBL" id="CP015519">
    <property type="protein sequence ID" value="APG26395.1"/>
    <property type="molecule type" value="Genomic_DNA"/>
</dbReference>
<evidence type="ECO:0000256" key="10">
    <source>
        <dbReference type="RuleBase" id="RU363032"/>
    </source>
</evidence>
<name>A0A1L3GKI3_9BACT</name>
<dbReference type="Gene3D" id="1.10.3720.10">
    <property type="entry name" value="MetI-like"/>
    <property type="match status" value="1"/>
</dbReference>
<dbReference type="OrthoDB" id="9795403at2"/>
<reference evidence="13 14" key="1">
    <citation type="journal article" date="2017" name="Genome Announc.">
        <title>Complete Genome Sequences of Two Acetylene-Fermenting Pelobacter acetylenicus Strains.</title>
        <authorList>
            <person name="Sutton J.M."/>
            <person name="Baesman S.M."/>
            <person name="Fierst J.L."/>
            <person name="Poret-Peterson A.T."/>
            <person name="Oremland R.S."/>
            <person name="Dunlap D.S."/>
            <person name="Akob D.M."/>
        </authorList>
    </citation>
    <scope>NUCLEOTIDE SEQUENCE [LARGE SCALE GENOMIC DNA]</scope>
    <source>
        <strain evidence="13 14">SFB93</strain>
    </source>
</reference>
<comment type="function">
    <text evidence="1 11">Part of the binding-protein-dependent transport system for molybdenum; probably responsible for the translocation of the substrate across the membrane.</text>
</comment>
<dbReference type="KEGG" id="pef:A7E78_00030"/>
<feature type="transmembrane region" description="Helical" evidence="10">
    <location>
        <begin position="84"/>
        <end position="102"/>
    </location>
</feature>
<dbReference type="AlphaFoldDB" id="A0A1L3GKI3"/>
<gene>
    <name evidence="13" type="ORF">A7E78_00030</name>
</gene>
<feature type="domain" description="ABC transmembrane type-1" evidence="12">
    <location>
        <begin position="5"/>
        <end position="207"/>
    </location>
</feature>
<comment type="similarity">
    <text evidence="3 11">Belongs to the binding-protein-dependent transport system permease family. CysTW subfamily.</text>
</comment>
<evidence type="ECO:0000256" key="9">
    <source>
        <dbReference type="ARBA" id="ARBA00023136"/>
    </source>
</evidence>
<sequence>MYEPIVLSLKVALIALTVDAVLATLVARVMARRDFPGKNLIESCIILPMVLPPTVLGYGMLILLGKRGPLGRLLLHLFDWQIVFTWWAAIFAAAVVSFPLMYQSAKAAFASVDASLEQAARTLGSSEWRVFLRVTLPLAYPGLLAGLVLSFARALGEFGATLMVAGNIPGKTQTIPLAIYFAVETGDNILASNLVLVITGLSIAALFWLNLWSRKKLEIWQQGGNPHAKRVHS</sequence>
<dbReference type="InterPro" id="IPR049783">
    <property type="entry name" value="ABC_perm_TupB-like"/>
</dbReference>
<dbReference type="GO" id="GO:0005886">
    <property type="term" value="C:plasma membrane"/>
    <property type="evidence" value="ECO:0007669"/>
    <property type="project" value="UniProtKB-SubCell"/>
</dbReference>
<keyword evidence="5 11" id="KW-1003">Cell membrane</keyword>
<dbReference type="InterPro" id="IPR035906">
    <property type="entry name" value="MetI-like_sf"/>
</dbReference>
<keyword evidence="8 10" id="KW-1133">Transmembrane helix</keyword>
<feature type="transmembrane region" description="Helical" evidence="10">
    <location>
        <begin position="43"/>
        <end position="64"/>
    </location>
</feature>
<protein>
    <recommendedName>
        <fullName evidence="11">Molybdenum transport system permease</fullName>
    </recommendedName>
</protein>
<keyword evidence="7 10" id="KW-0812">Transmembrane</keyword>
<comment type="subcellular location">
    <subcellularLocation>
        <location evidence="2 10">Cell membrane</location>
        <topology evidence="2 10">Multi-pass membrane protein</topology>
    </subcellularLocation>
</comment>
<keyword evidence="4 10" id="KW-0813">Transport</keyword>
<dbReference type="NCBIfam" id="NF038017">
    <property type="entry name" value="ABC_perm1"/>
    <property type="match status" value="1"/>
</dbReference>
<dbReference type="SUPFAM" id="SSF161098">
    <property type="entry name" value="MetI-like"/>
    <property type="match status" value="1"/>
</dbReference>
<evidence type="ECO:0000256" key="7">
    <source>
        <dbReference type="ARBA" id="ARBA00022692"/>
    </source>
</evidence>
<feature type="transmembrane region" description="Helical" evidence="10">
    <location>
        <begin position="12"/>
        <end position="31"/>
    </location>
</feature>
<evidence type="ECO:0000256" key="8">
    <source>
        <dbReference type="ARBA" id="ARBA00022989"/>
    </source>
</evidence>
<dbReference type="GO" id="GO:0015098">
    <property type="term" value="F:molybdate ion transmembrane transporter activity"/>
    <property type="evidence" value="ECO:0007669"/>
    <property type="project" value="UniProtKB-UniRule"/>
</dbReference>
<evidence type="ECO:0000256" key="6">
    <source>
        <dbReference type="ARBA" id="ARBA00022505"/>
    </source>
</evidence>
<evidence type="ECO:0000256" key="1">
    <source>
        <dbReference type="ARBA" id="ARBA00002949"/>
    </source>
</evidence>
<dbReference type="RefSeq" id="WP_072282355.1">
    <property type="nucleotide sequence ID" value="NZ_CP015519.1"/>
</dbReference>
<feature type="transmembrane region" description="Helical" evidence="10">
    <location>
        <begin position="189"/>
        <end position="209"/>
    </location>
</feature>
<keyword evidence="9 10" id="KW-0472">Membrane</keyword>
<accession>A0A1L3GKI3</accession>
<evidence type="ECO:0000313" key="13">
    <source>
        <dbReference type="EMBL" id="APG26395.1"/>
    </source>
</evidence>
<dbReference type="PANTHER" id="PTHR30183">
    <property type="entry name" value="MOLYBDENUM TRANSPORT SYSTEM PERMEASE PROTEIN MODB"/>
    <property type="match status" value="1"/>
</dbReference>
<evidence type="ECO:0000256" key="2">
    <source>
        <dbReference type="ARBA" id="ARBA00004651"/>
    </source>
</evidence>
<dbReference type="InterPro" id="IPR000515">
    <property type="entry name" value="MetI-like"/>
</dbReference>
<dbReference type="Pfam" id="PF00528">
    <property type="entry name" value="BPD_transp_1"/>
    <property type="match status" value="1"/>
</dbReference>
<evidence type="ECO:0000256" key="11">
    <source>
        <dbReference type="RuleBase" id="RU365097"/>
    </source>
</evidence>
<proteinExistence type="inferred from homology"/>
<evidence type="ECO:0000313" key="14">
    <source>
        <dbReference type="Proteomes" id="UP000182517"/>
    </source>
</evidence>
<keyword evidence="14" id="KW-1185">Reference proteome</keyword>
<dbReference type="InterPro" id="IPR011867">
    <property type="entry name" value="ModB_ABC"/>
</dbReference>
<organism evidence="13 14">
    <name type="scientific">Syntrophotalea acetylenivorans</name>
    <dbReference type="NCBI Taxonomy" id="1842532"/>
    <lineage>
        <taxon>Bacteria</taxon>
        <taxon>Pseudomonadati</taxon>
        <taxon>Thermodesulfobacteriota</taxon>
        <taxon>Desulfuromonadia</taxon>
        <taxon>Desulfuromonadales</taxon>
        <taxon>Syntrophotaleaceae</taxon>
        <taxon>Syntrophotalea</taxon>
    </lineage>
</organism>
<evidence type="ECO:0000259" key="12">
    <source>
        <dbReference type="PROSITE" id="PS50928"/>
    </source>
</evidence>
<dbReference type="STRING" id="1842532.A7E78_00030"/>
<evidence type="ECO:0000256" key="3">
    <source>
        <dbReference type="ARBA" id="ARBA00007069"/>
    </source>
</evidence>
<keyword evidence="6 11" id="KW-0500">Molybdenum</keyword>
<dbReference type="Proteomes" id="UP000182517">
    <property type="component" value="Chromosome"/>
</dbReference>
<dbReference type="PANTHER" id="PTHR30183:SF3">
    <property type="entry name" value="MOLYBDENUM TRANSPORT SYSTEM PERMEASE PROTEIN MODB"/>
    <property type="match status" value="1"/>
</dbReference>
<dbReference type="PROSITE" id="PS50928">
    <property type="entry name" value="ABC_TM1"/>
    <property type="match status" value="1"/>
</dbReference>
<feature type="transmembrane region" description="Helical" evidence="10">
    <location>
        <begin position="130"/>
        <end position="152"/>
    </location>
</feature>
<dbReference type="NCBIfam" id="TIGR02141">
    <property type="entry name" value="modB_ABC"/>
    <property type="match status" value="1"/>
</dbReference>
<dbReference type="CDD" id="cd06261">
    <property type="entry name" value="TM_PBP2"/>
    <property type="match status" value="1"/>
</dbReference>
<evidence type="ECO:0000256" key="4">
    <source>
        <dbReference type="ARBA" id="ARBA00022448"/>
    </source>
</evidence>